<sequence>MFHCRMIMRVESRELGRSERLQGLCLVKRLPDSHSRLL</sequence>
<comment type="caution">
    <text evidence="1">The sequence shown here is derived from an EMBL/GenBank/DDBJ whole genome shotgun (WGS) entry which is preliminary data.</text>
</comment>
<evidence type="ECO:0000313" key="1">
    <source>
        <dbReference type="EMBL" id="EJX00714.1"/>
    </source>
</evidence>
<protein>
    <submittedName>
        <fullName evidence="1">Uncharacterized protein</fullName>
    </submittedName>
</protein>
<proteinExistence type="predicted"/>
<organism evidence="1">
    <name type="scientific">gut metagenome</name>
    <dbReference type="NCBI Taxonomy" id="749906"/>
    <lineage>
        <taxon>unclassified sequences</taxon>
        <taxon>metagenomes</taxon>
        <taxon>organismal metagenomes</taxon>
    </lineage>
</organism>
<name>J9G1J2_9ZZZZ</name>
<accession>J9G1J2</accession>
<dbReference type="EMBL" id="AMCI01003259">
    <property type="protein sequence ID" value="EJX00714.1"/>
    <property type="molecule type" value="Genomic_DNA"/>
</dbReference>
<reference evidence="1" key="1">
    <citation type="journal article" date="2012" name="PLoS ONE">
        <title>Gene sets for utilization of primary and secondary nutrition supplies in the distal gut of endangered iberian lynx.</title>
        <authorList>
            <person name="Alcaide M."/>
            <person name="Messina E."/>
            <person name="Richter M."/>
            <person name="Bargiela R."/>
            <person name="Peplies J."/>
            <person name="Huws S.A."/>
            <person name="Newbold C.J."/>
            <person name="Golyshin P.N."/>
            <person name="Simon M.A."/>
            <person name="Lopez G."/>
            <person name="Yakimov M.M."/>
            <person name="Ferrer M."/>
        </authorList>
    </citation>
    <scope>NUCLEOTIDE SEQUENCE</scope>
</reference>
<dbReference type="AlphaFoldDB" id="J9G1J2"/>
<gene>
    <name evidence="1" type="ORF">EVA_11179</name>
</gene>